<protein>
    <recommendedName>
        <fullName evidence="1">PilZ domain-containing protein</fullName>
    </recommendedName>
</protein>
<organism evidence="2 3">
    <name type="scientific">Stakelama sediminis</name>
    <dbReference type="NCBI Taxonomy" id="463200"/>
    <lineage>
        <taxon>Bacteria</taxon>
        <taxon>Pseudomonadati</taxon>
        <taxon>Pseudomonadota</taxon>
        <taxon>Alphaproteobacteria</taxon>
        <taxon>Sphingomonadales</taxon>
        <taxon>Sphingomonadaceae</taxon>
        <taxon>Stakelama</taxon>
    </lineage>
</organism>
<sequence length="110" mass="12293">MASVAVAYDTTDHQPAQLRAEPRYQVLVSRASIRGHGDTAIQAELADISIYGCRITCTRKVEAGERLWLRLAGGMPVAATVIWRDEDRMGCRFDEPIERQLMRALVLGLH</sequence>
<comment type="caution">
    <text evidence="2">The sequence shown here is derived from an EMBL/GenBank/DDBJ whole genome shotgun (WGS) entry which is preliminary data.</text>
</comment>
<dbReference type="Pfam" id="PF07238">
    <property type="entry name" value="PilZ"/>
    <property type="match status" value="1"/>
</dbReference>
<keyword evidence="3" id="KW-1185">Reference proteome</keyword>
<dbReference type="AlphaFoldDB" id="A0A840YZT2"/>
<dbReference type="RefSeq" id="WP_184003562.1">
    <property type="nucleotide sequence ID" value="NZ_BAABIF010000012.1"/>
</dbReference>
<reference evidence="2 3" key="1">
    <citation type="submission" date="2020-08" db="EMBL/GenBank/DDBJ databases">
        <title>Genomic Encyclopedia of Type Strains, Phase IV (KMG-IV): sequencing the most valuable type-strain genomes for metagenomic binning, comparative biology and taxonomic classification.</title>
        <authorList>
            <person name="Goeker M."/>
        </authorList>
    </citation>
    <scope>NUCLEOTIDE SEQUENCE [LARGE SCALE GENOMIC DNA]</scope>
    <source>
        <strain evidence="2 3">DSM 27203</strain>
    </source>
</reference>
<gene>
    <name evidence="2" type="ORF">FHR23_002063</name>
</gene>
<dbReference type="EMBL" id="JACIJI010000003">
    <property type="protein sequence ID" value="MBB5719125.1"/>
    <property type="molecule type" value="Genomic_DNA"/>
</dbReference>
<evidence type="ECO:0000259" key="1">
    <source>
        <dbReference type="Pfam" id="PF07238"/>
    </source>
</evidence>
<evidence type="ECO:0000313" key="2">
    <source>
        <dbReference type="EMBL" id="MBB5719125.1"/>
    </source>
</evidence>
<dbReference type="Proteomes" id="UP000554342">
    <property type="component" value="Unassembled WGS sequence"/>
</dbReference>
<dbReference type="SUPFAM" id="SSF141371">
    <property type="entry name" value="PilZ domain-like"/>
    <property type="match status" value="1"/>
</dbReference>
<feature type="domain" description="PilZ" evidence="1">
    <location>
        <begin position="17"/>
        <end position="105"/>
    </location>
</feature>
<accession>A0A840YZT2</accession>
<dbReference type="InterPro" id="IPR009875">
    <property type="entry name" value="PilZ_domain"/>
</dbReference>
<name>A0A840YZT2_9SPHN</name>
<dbReference type="Gene3D" id="2.40.10.220">
    <property type="entry name" value="predicted glycosyltransferase like domains"/>
    <property type="match status" value="1"/>
</dbReference>
<proteinExistence type="predicted"/>
<dbReference type="GO" id="GO:0035438">
    <property type="term" value="F:cyclic-di-GMP binding"/>
    <property type="evidence" value="ECO:0007669"/>
    <property type="project" value="InterPro"/>
</dbReference>
<evidence type="ECO:0000313" key="3">
    <source>
        <dbReference type="Proteomes" id="UP000554342"/>
    </source>
</evidence>